<dbReference type="Proteomes" id="UP001283361">
    <property type="component" value="Unassembled WGS sequence"/>
</dbReference>
<gene>
    <name evidence="2" type="ORF">RRG08_054653</name>
</gene>
<dbReference type="EMBL" id="JAWDGP010000750">
    <property type="protein sequence ID" value="KAK3797627.1"/>
    <property type="molecule type" value="Genomic_DNA"/>
</dbReference>
<comment type="caution">
    <text evidence="2">The sequence shown here is derived from an EMBL/GenBank/DDBJ whole genome shotgun (WGS) entry which is preliminary data.</text>
</comment>
<sequence>MKPGGIQNGLGIEYKIRYSIKTAYDTDTMMFAKLQSPESRTQGGGSLDSPAHQAWARSAANDPSSADFHNTHQCAG</sequence>
<feature type="compositionally biased region" description="Polar residues" evidence="1">
    <location>
        <begin position="61"/>
        <end position="76"/>
    </location>
</feature>
<protein>
    <submittedName>
        <fullName evidence="2">Uncharacterized protein</fullName>
    </submittedName>
</protein>
<name>A0AAE1E899_9GAST</name>
<reference evidence="2" key="1">
    <citation type="journal article" date="2023" name="G3 (Bethesda)">
        <title>A reference genome for the long-term kleptoplast-retaining sea slug Elysia crispata morphotype clarki.</title>
        <authorList>
            <person name="Eastman K.E."/>
            <person name="Pendleton A.L."/>
            <person name="Shaikh M.A."/>
            <person name="Suttiyut T."/>
            <person name="Ogas R."/>
            <person name="Tomko P."/>
            <person name="Gavelis G."/>
            <person name="Widhalm J.R."/>
            <person name="Wisecaver J.H."/>
        </authorList>
    </citation>
    <scope>NUCLEOTIDE SEQUENCE</scope>
    <source>
        <strain evidence="2">ECLA1</strain>
    </source>
</reference>
<accession>A0AAE1E899</accession>
<evidence type="ECO:0000313" key="2">
    <source>
        <dbReference type="EMBL" id="KAK3797627.1"/>
    </source>
</evidence>
<feature type="region of interest" description="Disordered" evidence="1">
    <location>
        <begin position="34"/>
        <end position="76"/>
    </location>
</feature>
<dbReference type="AlphaFoldDB" id="A0AAE1E899"/>
<evidence type="ECO:0000256" key="1">
    <source>
        <dbReference type="SAM" id="MobiDB-lite"/>
    </source>
</evidence>
<evidence type="ECO:0000313" key="3">
    <source>
        <dbReference type="Proteomes" id="UP001283361"/>
    </source>
</evidence>
<organism evidence="2 3">
    <name type="scientific">Elysia crispata</name>
    <name type="common">lettuce slug</name>
    <dbReference type="NCBI Taxonomy" id="231223"/>
    <lineage>
        <taxon>Eukaryota</taxon>
        <taxon>Metazoa</taxon>
        <taxon>Spiralia</taxon>
        <taxon>Lophotrochozoa</taxon>
        <taxon>Mollusca</taxon>
        <taxon>Gastropoda</taxon>
        <taxon>Heterobranchia</taxon>
        <taxon>Euthyneura</taxon>
        <taxon>Panpulmonata</taxon>
        <taxon>Sacoglossa</taxon>
        <taxon>Placobranchoidea</taxon>
        <taxon>Plakobranchidae</taxon>
        <taxon>Elysia</taxon>
    </lineage>
</organism>
<proteinExistence type="predicted"/>
<keyword evidence="3" id="KW-1185">Reference proteome</keyword>